<evidence type="ECO:0008006" key="3">
    <source>
        <dbReference type="Google" id="ProtNLM"/>
    </source>
</evidence>
<protein>
    <recommendedName>
        <fullName evidence="3">E2 family protein E</fullName>
    </recommendedName>
</protein>
<keyword evidence="2" id="KW-1185">Reference proteome</keyword>
<dbReference type="Proteomes" id="UP000193884">
    <property type="component" value="Unassembled WGS sequence"/>
</dbReference>
<evidence type="ECO:0000313" key="2">
    <source>
        <dbReference type="Proteomes" id="UP000193884"/>
    </source>
</evidence>
<proteinExistence type="predicted"/>
<accession>A0ABX3WYJ4</accession>
<comment type="caution">
    <text evidence="1">The sequence shown here is derived from an EMBL/GenBank/DDBJ whole genome shotgun (WGS) entry which is preliminary data.</text>
</comment>
<reference evidence="1 2" key="1">
    <citation type="submission" date="2017-03" db="EMBL/GenBank/DDBJ databases">
        <title>Whole genome sequences of fourteen strains of Bradyrhizobium canariense and one strain of Bradyrhizobium japonicum isolated from Lupinus (Papilionoideae: Genisteae) species in Algeria.</title>
        <authorList>
            <person name="Crovadore J."/>
            <person name="Chekireb D."/>
            <person name="Brachmann A."/>
            <person name="Chablais R."/>
            <person name="Cochard B."/>
            <person name="Lefort F."/>
        </authorList>
    </citation>
    <scope>NUCLEOTIDE SEQUENCE [LARGE SCALE GENOMIC DNA]</scope>
    <source>
        <strain evidence="1 2">UBMAN05</strain>
    </source>
</reference>
<gene>
    <name evidence="1" type="ORF">BST63_27355</name>
</gene>
<sequence>MTAVLPSHDTEYLNAKAPGHQVTAEAGVICVLVPAYQLPKGFDRESSDLLIRLAPGYPDVPPDMWWFDPPVCRTDGVIIPATESREGHLGRQWQRWSRHFTAGQWRSGIDSLQSYFALIRNELLKAAPGGS</sequence>
<dbReference type="InterPro" id="IPR025701">
    <property type="entry name" value="UBQ-conjugat_E2_E"/>
</dbReference>
<organism evidence="1 2">
    <name type="scientific">Bradyrhizobium canariense</name>
    <dbReference type="NCBI Taxonomy" id="255045"/>
    <lineage>
        <taxon>Bacteria</taxon>
        <taxon>Pseudomonadati</taxon>
        <taxon>Pseudomonadota</taxon>
        <taxon>Alphaproteobacteria</taxon>
        <taxon>Hyphomicrobiales</taxon>
        <taxon>Nitrobacteraceae</taxon>
        <taxon>Bradyrhizobium</taxon>
    </lineage>
</organism>
<dbReference type="Pfam" id="PF14462">
    <property type="entry name" value="Prok-E2_E"/>
    <property type="match status" value="1"/>
</dbReference>
<evidence type="ECO:0000313" key="1">
    <source>
        <dbReference type="EMBL" id="OSJ24259.1"/>
    </source>
</evidence>
<dbReference type="EMBL" id="NAFK01000172">
    <property type="protein sequence ID" value="OSJ24259.1"/>
    <property type="molecule type" value="Genomic_DNA"/>
</dbReference>
<name>A0ABX3WYJ4_9BRAD</name>